<comment type="caution">
    <text evidence="2">The sequence shown here is derived from an EMBL/GenBank/DDBJ whole genome shotgun (WGS) entry which is preliminary data.</text>
</comment>
<gene>
    <name evidence="2" type="ORF">CCH79_00015526</name>
</gene>
<evidence type="ECO:0000313" key="3">
    <source>
        <dbReference type="Proteomes" id="UP000250572"/>
    </source>
</evidence>
<feature type="region of interest" description="Disordered" evidence="1">
    <location>
        <begin position="270"/>
        <end position="296"/>
    </location>
</feature>
<protein>
    <submittedName>
        <fullName evidence="2">Uncharacterized protein</fullName>
    </submittedName>
</protein>
<name>A0A315WW76_GAMAF</name>
<dbReference type="EMBL" id="NHOQ01000105">
    <property type="protein sequence ID" value="PWA32940.1"/>
    <property type="molecule type" value="Genomic_DNA"/>
</dbReference>
<evidence type="ECO:0000313" key="2">
    <source>
        <dbReference type="EMBL" id="PWA32940.1"/>
    </source>
</evidence>
<accession>A0A315WW76</accession>
<proteinExistence type="predicted"/>
<dbReference type="AlphaFoldDB" id="A0A315WW76"/>
<dbReference type="Proteomes" id="UP000250572">
    <property type="component" value="Unassembled WGS sequence"/>
</dbReference>
<evidence type="ECO:0000256" key="1">
    <source>
        <dbReference type="SAM" id="MobiDB-lite"/>
    </source>
</evidence>
<sequence length="353" mass="39006">MFVSPPGEPLLVTSHLHHDSSSPPSPPPHVYPFPVDTLVHMEDVHRMIRAVMALSFSPLVGKLLLYQTNNLQVWTCSQKKSWHRSTASAHSALRGANISSLLLVAALQPPPGRQTLSALSVLLTFPENKNKEMSRCASAARTRRPLMAREAGGTQLMQSSRGRQGQAPTAFVTLQHSHSPVLQAPASVTRFCGCTLTTCLDMVQRRFHRNIQDQFWHVGRGRRKSGHSVTSDDLSQLGLQLIDSIIPLSGPTLKSVIGWPLTHSVIIRRRSDAKSPSHRGAKYGGEAEKRLRAPNNNNNTATALSWDIFTDSALYCGVWKPRPLHVSVLRTIAEVVRVFSSTRQRYARVCADT</sequence>
<keyword evidence="3" id="KW-1185">Reference proteome</keyword>
<organism evidence="2 3">
    <name type="scientific">Gambusia affinis</name>
    <name type="common">Western mosquitofish</name>
    <name type="synonym">Heterandria affinis</name>
    <dbReference type="NCBI Taxonomy" id="33528"/>
    <lineage>
        <taxon>Eukaryota</taxon>
        <taxon>Metazoa</taxon>
        <taxon>Chordata</taxon>
        <taxon>Craniata</taxon>
        <taxon>Vertebrata</taxon>
        <taxon>Euteleostomi</taxon>
        <taxon>Actinopterygii</taxon>
        <taxon>Neopterygii</taxon>
        <taxon>Teleostei</taxon>
        <taxon>Neoteleostei</taxon>
        <taxon>Acanthomorphata</taxon>
        <taxon>Ovalentaria</taxon>
        <taxon>Atherinomorphae</taxon>
        <taxon>Cyprinodontiformes</taxon>
        <taxon>Poeciliidae</taxon>
        <taxon>Poeciliinae</taxon>
        <taxon>Gambusia</taxon>
    </lineage>
</organism>
<reference evidence="2 3" key="1">
    <citation type="journal article" date="2018" name="G3 (Bethesda)">
        <title>A High-Quality Reference Genome for the Invasive Mosquitofish Gambusia affinis Using a Chicago Library.</title>
        <authorList>
            <person name="Hoffberg S.L."/>
            <person name="Troendle N.J."/>
            <person name="Glenn T.C."/>
            <person name="Mahmud O."/>
            <person name="Louha S."/>
            <person name="Chalopin D."/>
            <person name="Bennetzen J.L."/>
            <person name="Mauricio R."/>
        </authorList>
    </citation>
    <scope>NUCLEOTIDE SEQUENCE [LARGE SCALE GENOMIC DNA]</scope>
    <source>
        <strain evidence="2">NE01/NJP1002.9</strain>
        <tissue evidence="2">Muscle</tissue>
    </source>
</reference>